<reference evidence="5 6" key="1">
    <citation type="submission" date="2016-10" db="EMBL/GenBank/DDBJ databases">
        <authorList>
            <person name="de Groot N.N."/>
        </authorList>
    </citation>
    <scope>NUCLEOTIDE SEQUENCE [LARGE SCALE GENOMIC DNA]</scope>
    <source>
        <strain evidence="5 6">ATCC 35022</strain>
    </source>
</reference>
<proteinExistence type="predicted"/>
<dbReference type="RefSeq" id="WP_090875861.1">
    <property type="nucleotide sequence ID" value="NZ_FMXQ01000003.1"/>
</dbReference>
<evidence type="ECO:0000313" key="6">
    <source>
        <dbReference type="Proteomes" id="UP000199071"/>
    </source>
</evidence>
<dbReference type="PANTHER" id="PTHR43537">
    <property type="entry name" value="TRANSCRIPTIONAL REGULATOR, GNTR FAMILY"/>
    <property type="match status" value="1"/>
</dbReference>
<dbReference type="PANTHER" id="PTHR43537:SF45">
    <property type="entry name" value="GNTR FAMILY REGULATORY PROTEIN"/>
    <property type="match status" value="1"/>
</dbReference>
<evidence type="ECO:0000256" key="2">
    <source>
        <dbReference type="ARBA" id="ARBA00023125"/>
    </source>
</evidence>
<dbReference type="InterPro" id="IPR011711">
    <property type="entry name" value="GntR_C"/>
</dbReference>
<evidence type="ECO:0000259" key="4">
    <source>
        <dbReference type="PROSITE" id="PS50949"/>
    </source>
</evidence>
<dbReference type="InterPro" id="IPR036390">
    <property type="entry name" value="WH_DNA-bd_sf"/>
</dbReference>
<dbReference type="Gene3D" id="1.10.10.10">
    <property type="entry name" value="Winged helix-like DNA-binding domain superfamily/Winged helix DNA-binding domain"/>
    <property type="match status" value="1"/>
</dbReference>
<name>A0A1G6BKQ4_9HYPH</name>
<dbReference type="Pfam" id="PF00392">
    <property type="entry name" value="GntR"/>
    <property type="match status" value="1"/>
</dbReference>
<dbReference type="SUPFAM" id="SSF48008">
    <property type="entry name" value="GntR ligand-binding domain-like"/>
    <property type="match status" value="1"/>
</dbReference>
<dbReference type="InterPro" id="IPR000524">
    <property type="entry name" value="Tscrpt_reg_HTH_GntR"/>
</dbReference>
<dbReference type="Proteomes" id="UP000199071">
    <property type="component" value="Unassembled WGS sequence"/>
</dbReference>
<dbReference type="PROSITE" id="PS50949">
    <property type="entry name" value="HTH_GNTR"/>
    <property type="match status" value="1"/>
</dbReference>
<evidence type="ECO:0000256" key="1">
    <source>
        <dbReference type="ARBA" id="ARBA00023015"/>
    </source>
</evidence>
<dbReference type="EMBL" id="FMXQ01000003">
    <property type="protein sequence ID" value="SDB21199.1"/>
    <property type="molecule type" value="Genomic_DNA"/>
</dbReference>
<dbReference type="SMART" id="SM00345">
    <property type="entry name" value="HTH_GNTR"/>
    <property type="match status" value="1"/>
</dbReference>
<evidence type="ECO:0000313" key="5">
    <source>
        <dbReference type="EMBL" id="SDB21199.1"/>
    </source>
</evidence>
<dbReference type="SMART" id="SM00895">
    <property type="entry name" value="FCD"/>
    <property type="match status" value="1"/>
</dbReference>
<dbReference type="Gene3D" id="1.20.120.530">
    <property type="entry name" value="GntR ligand-binding domain-like"/>
    <property type="match status" value="1"/>
</dbReference>
<protein>
    <submittedName>
        <fullName evidence="5">DNA-binding transcriptional regulator, GntR family</fullName>
    </submittedName>
</protein>
<dbReference type="SUPFAM" id="SSF46785">
    <property type="entry name" value="Winged helix' DNA-binding domain"/>
    <property type="match status" value="1"/>
</dbReference>
<sequence>MNHAAQVLSAPSRRGLSKAAAVYEHLRTEIVRLRLPPGGRLDKAEICRSLGVSRQPLAEAIARLAEERLVDVEPQKGTFVARIRMADVAEANFLRRSLEIATVQAIAERMEDVIVQRLDRLLAYQEAAVAADDVEEFYGLDVRFHLALFDVLAMRRVAEVVETSRAQLERARRLLIPKPGRINRTVEEHRAIHLALAARDPRGAADAMAAHLDVTMAELKEFSTRRPDIFEI</sequence>
<dbReference type="InterPro" id="IPR008920">
    <property type="entry name" value="TF_FadR/GntR_C"/>
</dbReference>
<keyword evidence="2 5" id="KW-0238">DNA-binding</keyword>
<feature type="domain" description="HTH gntR-type" evidence="4">
    <location>
        <begin position="16"/>
        <end position="83"/>
    </location>
</feature>
<dbReference type="CDD" id="cd07377">
    <property type="entry name" value="WHTH_GntR"/>
    <property type="match status" value="1"/>
</dbReference>
<accession>A0A1G6BKQ4</accession>
<dbReference type="InterPro" id="IPR036388">
    <property type="entry name" value="WH-like_DNA-bd_sf"/>
</dbReference>
<dbReference type="GO" id="GO:0003700">
    <property type="term" value="F:DNA-binding transcription factor activity"/>
    <property type="evidence" value="ECO:0007669"/>
    <property type="project" value="InterPro"/>
</dbReference>
<dbReference type="OrthoDB" id="9788098at2"/>
<gene>
    <name evidence="5" type="ORF">SAMN02982931_01570</name>
</gene>
<dbReference type="STRING" id="665467.SAMN02982931_01570"/>
<organism evidence="5 6">
    <name type="scientific">Bauldia litoralis</name>
    <dbReference type="NCBI Taxonomy" id="665467"/>
    <lineage>
        <taxon>Bacteria</taxon>
        <taxon>Pseudomonadati</taxon>
        <taxon>Pseudomonadota</taxon>
        <taxon>Alphaproteobacteria</taxon>
        <taxon>Hyphomicrobiales</taxon>
        <taxon>Kaistiaceae</taxon>
        <taxon>Bauldia</taxon>
    </lineage>
</organism>
<evidence type="ECO:0000256" key="3">
    <source>
        <dbReference type="ARBA" id="ARBA00023163"/>
    </source>
</evidence>
<dbReference type="AlphaFoldDB" id="A0A1G6BKQ4"/>
<keyword evidence="3" id="KW-0804">Transcription</keyword>
<dbReference type="Pfam" id="PF07729">
    <property type="entry name" value="FCD"/>
    <property type="match status" value="1"/>
</dbReference>
<dbReference type="GO" id="GO:0003677">
    <property type="term" value="F:DNA binding"/>
    <property type="evidence" value="ECO:0007669"/>
    <property type="project" value="UniProtKB-KW"/>
</dbReference>
<keyword evidence="1" id="KW-0805">Transcription regulation</keyword>
<keyword evidence="6" id="KW-1185">Reference proteome</keyword>